<evidence type="ECO:0000256" key="7">
    <source>
        <dbReference type="ARBA" id="ARBA00023128"/>
    </source>
</evidence>
<evidence type="ECO:0000256" key="9">
    <source>
        <dbReference type="PROSITE-ProRule" id="PRU00282"/>
    </source>
</evidence>
<dbReference type="InterPro" id="IPR018108">
    <property type="entry name" value="MCP_transmembrane"/>
</dbReference>
<keyword evidence="13" id="KW-1185">Reference proteome</keyword>
<dbReference type="SUPFAM" id="SSF103506">
    <property type="entry name" value="Mitochondrial carrier"/>
    <property type="match status" value="1"/>
</dbReference>
<comment type="similarity">
    <text evidence="2 10">Belongs to the mitochondrial carrier (TC 2.A.29) family.</text>
</comment>
<reference evidence="12 13" key="1">
    <citation type="journal article" date="2011" name="J. Gen. Appl. Microbiol.">
        <title>Draft genome sequencing of the enigmatic basidiomycete Mixia osmundae.</title>
        <authorList>
            <person name="Nishida H."/>
            <person name="Nagatsuka Y."/>
            <person name="Sugiyama J."/>
        </authorList>
    </citation>
    <scope>NUCLEOTIDE SEQUENCE [LARGE SCALE GENOMIC DNA]</scope>
    <source>
        <strain evidence="13">CBS 9802 / IAM 14324 / JCM 22182 / KY 12970</strain>
    </source>
</reference>
<evidence type="ECO:0000256" key="10">
    <source>
        <dbReference type="RuleBase" id="RU000488"/>
    </source>
</evidence>
<evidence type="ECO:0000256" key="5">
    <source>
        <dbReference type="ARBA" id="ARBA00022737"/>
    </source>
</evidence>
<comment type="caution">
    <text evidence="12">The sequence shown here is derived from an EMBL/GenBank/DDBJ whole genome shotgun (WGS) entry which is preliminary data.</text>
</comment>
<organism evidence="12 13">
    <name type="scientific">Mixia osmundae (strain CBS 9802 / IAM 14324 / JCM 22182 / KY 12970)</name>
    <dbReference type="NCBI Taxonomy" id="764103"/>
    <lineage>
        <taxon>Eukaryota</taxon>
        <taxon>Fungi</taxon>
        <taxon>Dikarya</taxon>
        <taxon>Basidiomycota</taxon>
        <taxon>Pucciniomycotina</taxon>
        <taxon>Mixiomycetes</taxon>
        <taxon>Mixiales</taxon>
        <taxon>Mixiaceae</taxon>
        <taxon>Mixia</taxon>
    </lineage>
</organism>
<keyword evidence="11" id="KW-0732">Signal</keyword>
<comment type="subcellular location">
    <subcellularLocation>
        <location evidence="1">Mitochondrion membrane</location>
        <topology evidence="1">Multi-pass membrane protein</topology>
    </subcellularLocation>
</comment>
<feature type="repeat" description="Solcar" evidence="9">
    <location>
        <begin position="252"/>
        <end position="339"/>
    </location>
</feature>
<dbReference type="GO" id="GO:0031966">
    <property type="term" value="C:mitochondrial membrane"/>
    <property type="evidence" value="ECO:0007669"/>
    <property type="project" value="UniProtKB-SubCell"/>
</dbReference>
<protein>
    <recommendedName>
        <fullName evidence="14">Mitochondrial carrier</fullName>
    </recommendedName>
</protein>
<keyword evidence="7" id="KW-0496">Mitochondrion</keyword>
<dbReference type="OrthoDB" id="409586at2759"/>
<dbReference type="OMA" id="ATFVTFE"/>
<dbReference type="PANTHER" id="PTHR45624">
    <property type="entry name" value="MITOCHONDRIAL BASIC AMINO ACIDS TRANSPORTER-RELATED"/>
    <property type="match status" value="1"/>
</dbReference>
<dbReference type="RefSeq" id="XP_014567941.1">
    <property type="nucleotide sequence ID" value="XM_014712455.1"/>
</dbReference>
<dbReference type="PROSITE" id="PS50920">
    <property type="entry name" value="SOLCAR"/>
    <property type="match status" value="3"/>
</dbReference>
<evidence type="ECO:0000313" key="13">
    <source>
        <dbReference type="Proteomes" id="UP000009131"/>
    </source>
</evidence>
<keyword evidence="4 9" id="KW-0812">Transmembrane</keyword>
<dbReference type="FunCoup" id="G7E3D2">
    <property type="interactions" value="110"/>
</dbReference>
<evidence type="ECO:0000256" key="4">
    <source>
        <dbReference type="ARBA" id="ARBA00022692"/>
    </source>
</evidence>
<dbReference type="InterPro" id="IPR023395">
    <property type="entry name" value="MCP_dom_sf"/>
</dbReference>
<gene>
    <name evidence="12" type="primary">Mo04020</name>
    <name evidence="12" type="ORF">E5Q_04020</name>
</gene>
<dbReference type="Proteomes" id="UP000009131">
    <property type="component" value="Unassembled WGS sequence"/>
</dbReference>
<dbReference type="Pfam" id="PF00153">
    <property type="entry name" value="Mito_carr"/>
    <property type="match status" value="3"/>
</dbReference>
<dbReference type="InParanoid" id="G7E3D2"/>
<evidence type="ECO:0000256" key="8">
    <source>
        <dbReference type="ARBA" id="ARBA00023136"/>
    </source>
</evidence>
<name>G7E3D2_MIXOS</name>
<dbReference type="AlphaFoldDB" id="G7E3D2"/>
<evidence type="ECO:0000256" key="2">
    <source>
        <dbReference type="ARBA" id="ARBA00006375"/>
    </source>
</evidence>
<feature type="signal peptide" evidence="11">
    <location>
        <begin position="1"/>
        <end position="19"/>
    </location>
</feature>
<evidence type="ECO:0000256" key="3">
    <source>
        <dbReference type="ARBA" id="ARBA00022448"/>
    </source>
</evidence>
<evidence type="ECO:0000256" key="11">
    <source>
        <dbReference type="SAM" id="SignalP"/>
    </source>
</evidence>
<feature type="repeat" description="Solcar" evidence="9">
    <location>
        <begin position="351"/>
        <end position="438"/>
    </location>
</feature>
<dbReference type="PANTHER" id="PTHR45624:SF12">
    <property type="entry name" value="MITOCHONDRIAL ORNITHINE TRANSPORTER 1"/>
    <property type="match status" value="1"/>
</dbReference>
<keyword evidence="5" id="KW-0677">Repeat</keyword>
<dbReference type="GO" id="GO:0000064">
    <property type="term" value="F:L-ornithine transmembrane transporter activity"/>
    <property type="evidence" value="ECO:0007669"/>
    <property type="project" value="TreeGrafter"/>
</dbReference>
<dbReference type="EMBL" id="BABT02000119">
    <property type="protein sequence ID" value="GAA97342.1"/>
    <property type="molecule type" value="Genomic_DNA"/>
</dbReference>
<dbReference type="eggNOG" id="KOG0758">
    <property type="taxonomic scope" value="Eukaryota"/>
</dbReference>
<reference evidence="12 13" key="2">
    <citation type="journal article" date="2012" name="Open Biol.">
        <title>Characteristics of nucleosomes and linker DNA regions on the genome of the basidiomycete Mixia osmundae revealed by mono- and dinucleosome mapping.</title>
        <authorList>
            <person name="Nishida H."/>
            <person name="Kondo S."/>
            <person name="Matsumoto T."/>
            <person name="Suzuki Y."/>
            <person name="Yoshikawa H."/>
            <person name="Taylor T.D."/>
            <person name="Sugiyama J."/>
        </authorList>
    </citation>
    <scope>NUCLEOTIDE SEQUENCE [LARGE SCALE GENOMIC DNA]</scope>
    <source>
        <strain evidence="13">CBS 9802 / IAM 14324 / JCM 22182 / KY 12970</strain>
    </source>
</reference>
<dbReference type="HOGENOM" id="CLU_622688_0_0_1"/>
<dbReference type="InterPro" id="IPR050567">
    <property type="entry name" value="Mitochondrial_Carrier"/>
</dbReference>
<dbReference type="STRING" id="764103.G7E3D2"/>
<dbReference type="Gene3D" id="1.50.40.10">
    <property type="entry name" value="Mitochondrial carrier domain"/>
    <property type="match status" value="2"/>
</dbReference>
<evidence type="ECO:0000256" key="1">
    <source>
        <dbReference type="ARBA" id="ARBA00004225"/>
    </source>
</evidence>
<evidence type="ECO:0008006" key="14">
    <source>
        <dbReference type="Google" id="ProtNLM"/>
    </source>
</evidence>
<keyword evidence="6" id="KW-1133">Transmembrane helix</keyword>
<accession>G7E3D2</accession>
<evidence type="ECO:0000256" key="6">
    <source>
        <dbReference type="ARBA" id="ARBA00022989"/>
    </source>
</evidence>
<sequence>MKMISLGVMLAALLSTTYASAIDAQAGQAMHLAKRGLYGGPLICWIRATAAGQADSATQFALNWDMKANQYRSAYVLGTGAGLVPADMEANAGHTVSGFSINAGSYLYILSFVYDHTGFFQVRLASGTINGVSDALKHPMEGIPAEELSSFSMKQRDKDLLAGAAGGIAQILVGMPFDNVKSKLQSGAREYAGALDCARKTAAEEGMLAFYKGTTMPLVFIGLCVSVQFGVLEAVKRAQQASNLRRTGTETLSIPQLCLAGSAAGFANATILGPVEHIRIRLQTQPPGPEAYRGPYDACRRIFASNGITGIYRGQTMTFAREGWGLLCYFGTYESLVARECRDRNVTRKEIAISSSALYGVCAGWALWLSAYPLDVIKTRMQTDNFAKPRYSSSLDCAKQLIAKGGWKGFARGLTPTLIRSPFVNAATFAVFESTLKYLG</sequence>
<proteinExistence type="inferred from homology"/>
<keyword evidence="8 9" id="KW-0472">Membrane</keyword>
<dbReference type="GO" id="GO:1990575">
    <property type="term" value="P:mitochondrial L-ornithine transmembrane transport"/>
    <property type="evidence" value="ECO:0007669"/>
    <property type="project" value="TreeGrafter"/>
</dbReference>
<evidence type="ECO:0000313" key="12">
    <source>
        <dbReference type="EMBL" id="GAA97342.1"/>
    </source>
</evidence>
<feature type="repeat" description="Solcar" evidence="9">
    <location>
        <begin position="157"/>
        <end position="238"/>
    </location>
</feature>
<feature type="chain" id="PRO_5009955767" description="Mitochondrial carrier" evidence="11">
    <location>
        <begin position="20"/>
        <end position="440"/>
    </location>
</feature>
<keyword evidence="3 10" id="KW-0813">Transport</keyword>